<dbReference type="Proteomes" id="UP001054857">
    <property type="component" value="Unassembled WGS sequence"/>
</dbReference>
<feature type="non-terminal residue" evidence="2">
    <location>
        <position position="1"/>
    </location>
</feature>
<feature type="compositionally biased region" description="Basic and acidic residues" evidence="1">
    <location>
        <begin position="70"/>
        <end position="84"/>
    </location>
</feature>
<keyword evidence="3" id="KW-1185">Reference proteome</keyword>
<proteinExistence type="predicted"/>
<feature type="compositionally biased region" description="Low complexity" evidence="1">
    <location>
        <begin position="44"/>
        <end position="66"/>
    </location>
</feature>
<sequence length="178" mass="18699">APPTGDVVAAAGAEAAVAQARGQDGDPGTGGLDCAAEKRQVRELQPPASQPQPLQQAVQNTRVQQQECMLSRDHHPQGEEDQHQHQQRRHPAGSSTTLIDSRPASDNKAGSSGSSGSSSSFSSNGTDTAHVDSAAAVPLDASEELSRFFGALRQVAGGLGRRWWRSETTPPCFAIPRI</sequence>
<dbReference type="EMBL" id="BMAR01000018">
    <property type="protein sequence ID" value="GFR47387.1"/>
    <property type="molecule type" value="Genomic_DNA"/>
</dbReference>
<comment type="caution">
    <text evidence="2">The sequence shown here is derived from an EMBL/GenBank/DDBJ whole genome shotgun (WGS) entry which is preliminary data.</text>
</comment>
<feature type="region of interest" description="Disordered" evidence="1">
    <location>
        <begin position="18"/>
        <end position="127"/>
    </location>
</feature>
<evidence type="ECO:0000313" key="2">
    <source>
        <dbReference type="EMBL" id="GFR47387.1"/>
    </source>
</evidence>
<organism evidence="2 3">
    <name type="scientific">Astrephomene gubernaculifera</name>
    <dbReference type="NCBI Taxonomy" id="47775"/>
    <lineage>
        <taxon>Eukaryota</taxon>
        <taxon>Viridiplantae</taxon>
        <taxon>Chlorophyta</taxon>
        <taxon>core chlorophytes</taxon>
        <taxon>Chlorophyceae</taxon>
        <taxon>CS clade</taxon>
        <taxon>Chlamydomonadales</taxon>
        <taxon>Astrephomenaceae</taxon>
        <taxon>Astrephomene</taxon>
    </lineage>
</organism>
<name>A0AAD3DUM8_9CHLO</name>
<dbReference type="AlphaFoldDB" id="A0AAD3DUM8"/>
<reference evidence="2 3" key="1">
    <citation type="journal article" date="2021" name="Sci. Rep.">
        <title>Genome sequencing of the multicellular alga Astrephomene provides insights into convergent evolution of germ-soma differentiation.</title>
        <authorList>
            <person name="Yamashita S."/>
            <person name="Yamamoto K."/>
            <person name="Matsuzaki R."/>
            <person name="Suzuki S."/>
            <person name="Yamaguchi H."/>
            <person name="Hirooka S."/>
            <person name="Minakuchi Y."/>
            <person name="Miyagishima S."/>
            <person name="Kawachi M."/>
            <person name="Toyoda A."/>
            <person name="Nozaki H."/>
        </authorList>
    </citation>
    <scope>NUCLEOTIDE SEQUENCE [LARGE SCALE GENOMIC DNA]</scope>
    <source>
        <strain evidence="2 3">NIES-4017</strain>
    </source>
</reference>
<gene>
    <name evidence="2" type="ORF">Agub_g9102</name>
</gene>
<accession>A0AAD3DUM8</accession>
<feature type="compositionally biased region" description="Low complexity" evidence="1">
    <location>
        <begin position="110"/>
        <end position="123"/>
    </location>
</feature>
<evidence type="ECO:0000256" key="1">
    <source>
        <dbReference type="SAM" id="MobiDB-lite"/>
    </source>
</evidence>
<protein>
    <submittedName>
        <fullName evidence="2">Uncharacterized protein</fullName>
    </submittedName>
</protein>
<evidence type="ECO:0000313" key="3">
    <source>
        <dbReference type="Proteomes" id="UP001054857"/>
    </source>
</evidence>